<feature type="compositionally biased region" description="Pro residues" evidence="1">
    <location>
        <begin position="267"/>
        <end position="285"/>
    </location>
</feature>
<dbReference type="InParanoid" id="A0A0G4EU69"/>
<evidence type="ECO:0000313" key="3">
    <source>
        <dbReference type="Proteomes" id="UP000041254"/>
    </source>
</evidence>
<protein>
    <submittedName>
        <fullName evidence="2">Uncharacterized protein</fullName>
    </submittedName>
</protein>
<proteinExistence type="predicted"/>
<dbReference type="EMBL" id="CDMY01000314">
    <property type="protein sequence ID" value="CEM01957.1"/>
    <property type="molecule type" value="Genomic_DNA"/>
</dbReference>
<feature type="region of interest" description="Disordered" evidence="1">
    <location>
        <begin position="70"/>
        <end position="107"/>
    </location>
</feature>
<evidence type="ECO:0000256" key="1">
    <source>
        <dbReference type="SAM" id="MobiDB-lite"/>
    </source>
</evidence>
<accession>A0A0G4EU69</accession>
<feature type="compositionally biased region" description="Polar residues" evidence="1">
    <location>
        <begin position="84"/>
        <end position="97"/>
    </location>
</feature>
<dbReference type="Proteomes" id="UP000041254">
    <property type="component" value="Unassembled WGS sequence"/>
</dbReference>
<keyword evidence="3" id="KW-1185">Reference proteome</keyword>
<gene>
    <name evidence="2" type="ORF">Vbra_8236</name>
</gene>
<reference evidence="2 3" key="1">
    <citation type="submission" date="2014-11" db="EMBL/GenBank/DDBJ databases">
        <authorList>
            <person name="Zhu J."/>
            <person name="Qi W."/>
            <person name="Song R."/>
        </authorList>
    </citation>
    <scope>NUCLEOTIDE SEQUENCE [LARGE SCALE GENOMIC DNA]</scope>
</reference>
<feature type="compositionally biased region" description="Basic and acidic residues" evidence="1">
    <location>
        <begin position="539"/>
        <end position="549"/>
    </location>
</feature>
<dbReference type="VEuPathDB" id="CryptoDB:Vbra_8236"/>
<feature type="region of interest" description="Disordered" evidence="1">
    <location>
        <begin position="377"/>
        <end position="401"/>
    </location>
</feature>
<dbReference type="CDD" id="cd00195">
    <property type="entry name" value="UBCc_UEV"/>
    <property type="match status" value="1"/>
</dbReference>
<name>A0A0G4EU69_VITBC</name>
<feature type="region of interest" description="Disordered" evidence="1">
    <location>
        <begin position="486"/>
        <end position="549"/>
    </location>
</feature>
<feature type="region of interest" description="Disordered" evidence="1">
    <location>
        <begin position="1"/>
        <end position="51"/>
    </location>
</feature>
<feature type="region of interest" description="Disordered" evidence="1">
    <location>
        <begin position="259"/>
        <end position="301"/>
    </location>
</feature>
<evidence type="ECO:0000313" key="2">
    <source>
        <dbReference type="EMBL" id="CEM01957.1"/>
    </source>
</evidence>
<sequence>MELAVKPRHAATSPQLDREGTVPQPRRHSEEAKRAIHATAPPSVDGEAPQLSEVQRLVEGDLHALRDEWPQMGLSWEREPPTTSPTLDSQEEVTQQPDGDAHAEPGPAGDDSAVWFYAYKLTIAVAPLSLYSVSGLVPTWHREGTSLPFHLHFQIRLVFPTGYPDVPFGAVFLSPIYHPIFHEGYVFNFPYDTTIRQFARAVYAQLLRPTWVPTLSFRRHTNDPLLSLMGLSIRSPTSDMVPSSEGPQDENPIARSSLAEDVSGRASPPPPVPPPAGPLLLPPPVAASRATSMQGAGEKVPQRANAALDRYMHLAGPAEEGLTTDQEGKEQEDPYWWMSEPLMTAADARHRYATPLPPFGAPWRRAALNSLKLPLTELTGPNGVREKRSSSASSQSAVKRRSRVVQILPHDQGFSVQILHRKTDDSLDENEMDSGMTPEVDEATKRLRTLVDTLNWLDSTEPDLPPLQTLKQKRLINDIAAYAETKAKDAKRRSQSAGGSRASSKERPSAAGKETPSPMREFLMSEGLMPGIQHRRQPTARERHDPWVRRRSRWDGRGVDKEAAMLLVGEAKAKTSAK</sequence>
<dbReference type="AlphaFoldDB" id="A0A0G4EU69"/>
<organism evidence="2 3">
    <name type="scientific">Vitrella brassicaformis (strain CCMP3155)</name>
    <dbReference type="NCBI Taxonomy" id="1169540"/>
    <lineage>
        <taxon>Eukaryota</taxon>
        <taxon>Sar</taxon>
        <taxon>Alveolata</taxon>
        <taxon>Colpodellida</taxon>
        <taxon>Vitrellaceae</taxon>
        <taxon>Vitrella</taxon>
    </lineage>
</organism>